<proteinExistence type="inferred from homology"/>
<dbReference type="PANTHER" id="PTHR43126">
    <property type="entry name" value="D-ALANYL-D-ALANINE DIPEPTIDASE"/>
    <property type="match status" value="1"/>
</dbReference>
<dbReference type="GO" id="GO:0006508">
    <property type="term" value="P:proteolysis"/>
    <property type="evidence" value="ECO:0007669"/>
    <property type="project" value="UniProtKB-KW"/>
</dbReference>
<dbReference type="Gene3D" id="3.30.1380.10">
    <property type="match status" value="1"/>
</dbReference>
<dbReference type="GO" id="GO:0008237">
    <property type="term" value="F:metallopeptidase activity"/>
    <property type="evidence" value="ECO:0007669"/>
    <property type="project" value="UniProtKB-KW"/>
</dbReference>
<evidence type="ECO:0000256" key="5">
    <source>
        <dbReference type="ARBA" id="ARBA00022833"/>
    </source>
</evidence>
<evidence type="ECO:0000256" key="10">
    <source>
        <dbReference type="PIRNR" id="PIRNR026671"/>
    </source>
</evidence>
<evidence type="ECO:0000256" key="4">
    <source>
        <dbReference type="ARBA" id="ARBA00022801"/>
    </source>
</evidence>
<evidence type="ECO:0000256" key="3">
    <source>
        <dbReference type="ARBA" id="ARBA00022723"/>
    </source>
</evidence>
<dbReference type="PIRSF" id="PIRSF026671">
    <property type="entry name" value="AA_dipeptidase"/>
    <property type="match status" value="1"/>
</dbReference>
<comment type="cofactor">
    <cofactor evidence="9">
        <name>Zn(2+)</name>
        <dbReference type="ChEBI" id="CHEBI:29105"/>
    </cofactor>
    <text evidence="9">Binds 1 zinc ion per subunit.</text>
</comment>
<dbReference type="Pfam" id="PF01427">
    <property type="entry name" value="Peptidase_M15"/>
    <property type="match status" value="1"/>
</dbReference>
<dbReference type="InterPro" id="IPR000755">
    <property type="entry name" value="A_A_dipeptidase"/>
</dbReference>
<dbReference type="RefSeq" id="WP_092446955.1">
    <property type="nucleotide sequence ID" value="NZ_JBLXFM010000003.1"/>
</dbReference>
<keyword evidence="5 9" id="KW-0862">Zinc</keyword>
<keyword evidence="3 9" id="KW-0479">Metal-binding</keyword>
<keyword evidence="6 9" id="KW-0224">Dipeptidase</keyword>
<dbReference type="GO" id="GO:0008270">
    <property type="term" value="F:zinc ion binding"/>
    <property type="evidence" value="ECO:0007669"/>
    <property type="project" value="UniProtKB-UniRule"/>
</dbReference>
<dbReference type="SUPFAM" id="SSF55166">
    <property type="entry name" value="Hedgehog/DD-peptidase"/>
    <property type="match status" value="1"/>
</dbReference>
<comment type="catalytic activity">
    <reaction evidence="1 9 10">
        <text>D-alanyl-D-alanine + H2O = 2 D-alanine</text>
        <dbReference type="Rhea" id="RHEA:20661"/>
        <dbReference type="ChEBI" id="CHEBI:15377"/>
        <dbReference type="ChEBI" id="CHEBI:57416"/>
        <dbReference type="ChEBI" id="CHEBI:57822"/>
        <dbReference type="EC" id="3.4.13.22"/>
    </reaction>
</comment>
<keyword evidence="4 9" id="KW-0378">Hydrolase</keyword>
<keyword evidence="8 10" id="KW-0961">Cell wall biogenesis/degradation</keyword>
<name>A0A1H1V3V1_9FLAO</name>
<dbReference type="PANTHER" id="PTHR43126:SF1">
    <property type="entry name" value="D-ALANYL-D-ALANINE DIPEPTIDASE"/>
    <property type="match status" value="1"/>
</dbReference>
<evidence type="ECO:0000256" key="6">
    <source>
        <dbReference type="ARBA" id="ARBA00022997"/>
    </source>
</evidence>
<evidence type="ECO:0000313" key="11">
    <source>
        <dbReference type="EMBL" id="SDS79474.1"/>
    </source>
</evidence>
<dbReference type="InterPro" id="IPR009045">
    <property type="entry name" value="Zn_M74/Hedgehog-like"/>
</dbReference>
<keyword evidence="12" id="KW-1185">Reference proteome</keyword>
<feature type="site" description="Transition state stabilizer" evidence="9">
    <location>
        <position position="95"/>
    </location>
</feature>
<dbReference type="EC" id="3.4.13.22" evidence="9 10"/>
<organism evidence="11 12">
    <name type="scientific">Winogradskyella sediminis</name>
    <dbReference type="NCBI Taxonomy" id="1382466"/>
    <lineage>
        <taxon>Bacteria</taxon>
        <taxon>Pseudomonadati</taxon>
        <taxon>Bacteroidota</taxon>
        <taxon>Flavobacteriia</taxon>
        <taxon>Flavobacteriales</taxon>
        <taxon>Flavobacteriaceae</taxon>
        <taxon>Winogradskyella</taxon>
    </lineage>
</organism>
<reference evidence="11 12" key="1">
    <citation type="submission" date="2016-10" db="EMBL/GenBank/DDBJ databases">
        <authorList>
            <person name="Varghese N."/>
            <person name="Submissions S."/>
        </authorList>
    </citation>
    <scope>NUCLEOTIDE SEQUENCE [LARGE SCALE GENOMIC DNA]</scope>
    <source>
        <strain evidence="11 12">RHA_55</strain>
    </source>
</reference>
<dbReference type="AlphaFoldDB" id="A0A1H1V3V1"/>
<comment type="function">
    <text evidence="9 10">Catalyzes hydrolysis of the D-alanyl-D-alanine dipeptide.</text>
</comment>
<evidence type="ECO:0000256" key="9">
    <source>
        <dbReference type="HAMAP-Rule" id="MF_01924"/>
    </source>
</evidence>
<dbReference type="STRING" id="1249933.SAMN04489797_2442"/>
<evidence type="ECO:0000313" key="12">
    <source>
        <dbReference type="Proteomes" id="UP000198963"/>
    </source>
</evidence>
<keyword evidence="7 9" id="KW-0482">Metalloprotease</keyword>
<dbReference type="Proteomes" id="UP000198963">
    <property type="component" value="Chromosome I"/>
</dbReference>
<gene>
    <name evidence="11" type="ORF">SAMN04489797_2442</name>
</gene>
<feature type="binding site" evidence="9">
    <location>
        <position position="140"/>
    </location>
    <ligand>
        <name>Zn(2+)</name>
        <dbReference type="ChEBI" id="CHEBI:29105"/>
        <note>catalytic</note>
    </ligand>
</feature>
<evidence type="ECO:0000256" key="1">
    <source>
        <dbReference type="ARBA" id="ARBA00001362"/>
    </source>
</evidence>
<dbReference type="EMBL" id="LT629774">
    <property type="protein sequence ID" value="SDS79474.1"/>
    <property type="molecule type" value="Genomic_DNA"/>
</dbReference>
<dbReference type="GO" id="GO:0071555">
    <property type="term" value="P:cell wall organization"/>
    <property type="evidence" value="ECO:0007669"/>
    <property type="project" value="UniProtKB-KW"/>
</dbReference>
<feature type="binding site" evidence="9">
    <location>
        <position position="208"/>
    </location>
    <ligand>
        <name>Zn(2+)</name>
        <dbReference type="ChEBI" id="CHEBI:29105"/>
        <note>catalytic</note>
    </ligand>
</feature>
<evidence type="ECO:0000256" key="7">
    <source>
        <dbReference type="ARBA" id="ARBA00023049"/>
    </source>
</evidence>
<sequence length="226" mass="26470">MTIKTFIYLGSLILLTLGFQQSITLPDGFVYVKSVIPDLDVELRYFSTHNFVGDTIDGYNANRLILTKQTAEKLKLVQDELQQQNLCLKVYDGYRPQRSVNHFIRWAKDLHDTINKQQFYPEVKKRNLFNAGYIASRSGHSRGSTVDLTIIDGTTGKPLDMGSPYDFFGEISWVAHEALTNKQKKNRQILQSVMLKHNFRNYSKEWWHFTLRWEPFPNTYFDFEVE</sequence>
<evidence type="ECO:0000256" key="8">
    <source>
        <dbReference type="ARBA" id="ARBA00023316"/>
    </source>
</evidence>
<feature type="active site" description="Proton donor/acceptor" evidence="9">
    <location>
        <position position="205"/>
    </location>
</feature>
<keyword evidence="2 9" id="KW-0645">Protease</keyword>
<dbReference type="CDD" id="cd14817">
    <property type="entry name" value="D-Ala-D-Ala_dipeptidase_VanX"/>
    <property type="match status" value="1"/>
</dbReference>
<protein>
    <recommendedName>
        <fullName evidence="9 10">D-alanyl-D-alanine dipeptidase</fullName>
        <shortName evidence="9 10">D-Ala-D-Ala dipeptidase</shortName>
        <ecNumber evidence="9 10">3.4.13.22</ecNumber>
    </recommendedName>
</protein>
<feature type="binding site" evidence="9">
    <location>
        <position position="147"/>
    </location>
    <ligand>
        <name>Zn(2+)</name>
        <dbReference type="ChEBI" id="CHEBI:29105"/>
        <note>catalytic</note>
    </ligand>
</feature>
<dbReference type="HAMAP" id="MF_01924">
    <property type="entry name" value="A_A_dipeptidase"/>
    <property type="match status" value="1"/>
</dbReference>
<evidence type="ECO:0000256" key="2">
    <source>
        <dbReference type="ARBA" id="ARBA00022670"/>
    </source>
</evidence>
<accession>A0A1H1V3V1</accession>
<dbReference type="GO" id="GO:0160237">
    <property type="term" value="F:D-Ala-D-Ala dipeptidase activity"/>
    <property type="evidence" value="ECO:0007669"/>
    <property type="project" value="UniProtKB-EC"/>
</dbReference>
<comment type="similarity">
    <text evidence="9 10">Belongs to the peptidase M15D family.</text>
</comment>